<dbReference type="Pfam" id="PF01476">
    <property type="entry name" value="LysM"/>
    <property type="match status" value="1"/>
</dbReference>
<gene>
    <name evidence="3" type="ORF">H9841_10345</name>
</gene>
<dbReference type="CDD" id="cd00118">
    <property type="entry name" value="LysM"/>
    <property type="match status" value="1"/>
</dbReference>
<dbReference type="Gene3D" id="3.10.350.10">
    <property type="entry name" value="LysM domain"/>
    <property type="match status" value="1"/>
</dbReference>
<reference evidence="3" key="2">
    <citation type="submission" date="2021-04" db="EMBL/GenBank/DDBJ databases">
        <authorList>
            <person name="Gilroy R."/>
        </authorList>
    </citation>
    <scope>NUCLEOTIDE SEQUENCE</scope>
    <source>
        <strain evidence="3">ChiBcec16_6824</strain>
    </source>
</reference>
<evidence type="ECO:0000259" key="1">
    <source>
        <dbReference type="Pfam" id="PF01476"/>
    </source>
</evidence>
<evidence type="ECO:0000313" key="4">
    <source>
        <dbReference type="Proteomes" id="UP000823868"/>
    </source>
</evidence>
<dbReference type="Proteomes" id="UP000823868">
    <property type="component" value="Unassembled WGS sequence"/>
</dbReference>
<organism evidence="3 4">
    <name type="scientific">Candidatus Flavonifractor merdigallinarum</name>
    <dbReference type="NCBI Taxonomy" id="2838589"/>
    <lineage>
        <taxon>Bacteria</taxon>
        <taxon>Bacillati</taxon>
        <taxon>Bacillota</taxon>
        <taxon>Clostridia</taxon>
        <taxon>Eubacteriales</taxon>
        <taxon>Oscillospiraceae</taxon>
        <taxon>Flavonifractor</taxon>
    </lineage>
</organism>
<sequence>MPPQKREWNTMELELEQTLVRGCACVAESTLFPEETLEMIVPDACPDIGRILDTQAWVELGSHTAGEGRMELSGTVRAAVLYLPEGEEGPRKLEASIPFHCGGDSPRVTTSCTLTVQPRVEQAETRMLNPRKVLLRTALALDVQGWLPQEEHWSSGVIGEGGETVEQLQEPCRTYGAVWVGEKPFSFEDEVALPGTRPVMELLRYRLTPRCGEAKVIGSKLLFKGEAELSLLCREEEGNVRECCFQLPFSQILETGEAGEECDCSVEVLPVSVSCELDGEGRNVHVVLELLAQAVLREERSFSLLTDLYSTAWALEADPRPCTLEHRVDSSIRTQTVREVLECPVLPAEVVDARAYVGRTTQSREGSRLTLTAPVEVTVLFRDEDGALDVAVGHWEVPCTIEAEEAVNCRCHCRCPEPVGAAATASGVEVRFPVEFQCLLTRREERMGVSAARLDTETPRDSGPSIVLRLPQRGERLWDIAKCYGTTASEICQANHLEEGTLPDGQLLLIPRTRA</sequence>
<protein>
    <submittedName>
        <fullName evidence="3">DUF3794 domain-containing protein</fullName>
    </submittedName>
</protein>
<dbReference type="Pfam" id="PF12673">
    <property type="entry name" value="SipL"/>
    <property type="match status" value="1"/>
</dbReference>
<name>A0A9D1YA61_9FIRM</name>
<dbReference type="InterPro" id="IPR024300">
    <property type="entry name" value="SipL_SPOCS_dom"/>
</dbReference>
<feature type="domain" description="LysM" evidence="1">
    <location>
        <begin position="472"/>
        <end position="511"/>
    </location>
</feature>
<evidence type="ECO:0000313" key="3">
    <source>
        <dbReference type="EMBL" id="HIY22281.1"/>
    </source>
</evidence>
<comment type="caution">
    <text evidence="3">The sequence shown here is derived from an EMBL/GenBank/DDBJ whole genome shotgun (WGS) entry which is preliminary data.</text>
</comment>
<dbReference type="SUPFAM" id="SSF54106">
    <property type="entry name" value="LysM domain"/>
    <property type="match status" value="1"/>
</dbReference>
<reference evidence="3" key="1">
    <citation type="journal article" date="2021" name="PeerJ">
        <title>Extensive microbial diversity within the chicken gut microbiome revealed by metagenomics and culture.</title>
        <authorList>
            <person name="Gilroy R."/>
            <person name="Ravi A."/>
            <person name="Getino M."/>
            <person name="Pursley I."/>
            <person name="Horton D.L."/>
            <person name="Alikhan N.F."/>
            <person name="Baker D."/>
            <person name="Gharbi K."/>
            <person name="Hall N."/>
            <person name="Watson M."/>
            <person name="Adriaenssens E.M."/>
            <person name="Foster-Nyarko E."/>
            <person name="Jarju S."/>
            <person name="Secka A."/>
            <person name="Antonio M."/>
            <person name="Oren A."/>
            <person name="Chaudhuri R.R."/>
            <person name="La Ragione R."/>
            <person name="Hildebrand F."/>
            <person name="Pallen M.J."/>
        </authorList>
    </citation>
    <scope>NUCLEOTIDE SEQUENCE</scope>
    <source>
        <strain evidence="3">ChiBcec16_6824</strain>
    </source>
</reference>
<evidence type="ECO:0000259" key="2">
    <source>
        <dbReference type="Pfam" id="PF12673"/>
    </source>
</evidence>
<dbReference type="AlphaFoldDB" id="A0A9D1YA61"/>
<feature type="domain" description="SipL SPOCS" evidence="2">
    <location>
        <begin position="47"/>
        <end position="127"/>
    </location>
</feature>
<accession>A0A9D1YA61</accession>
<dbReference type="InterPro" id="IPR036779">
    <property type="entry name" value="LysM_dom_sf"/>
</dbReference>
<dbReference type="EMBL" id="DXDX01000187">
    <property type="protein sequence ID" value="HIY22281.1"/>
    <property type="molecule type" value="Genomic_DNA"/>
</dbReference>
<proteinExistence type="predicted"/>
<dbReference type="InterPro" id="IPR018392">
    <property type="entry name" value="LysM"/>
</dbReference>